<feature type="compositionally biased region" description="Basic and acidic residues" evidence="5">
    <location>
        <begin position="339"/>
        <end position="348"/>
    </location>
</feature>
<evidence type="ECO:0000256" key="5">
    <source>
        <dbReference type="SAM" id="MobiDB-lite"/>
    </source>
</evidence>
<evidence type="ECO:0000256" key="4">
    <source>
        <dbReference type="ARBA" id="ARBA00022794"/>
    </source>
</evidence>
<keyword evidence="3" id="KW-0963">Cytoplasm</keyword>
<dbReference type="PANTHER" id="PTHR22118:SF14">
    <property type="entry name" value="DYNEIN AXONEMAL ASSEMBLY FACTOR 3"/>
    <property type="match status" value="1"/>
</dbReference>
<dbReference type="GO" id="GO:0044458">
    <property type="term" value="P:motile cilium assembly"/>
    <property type="evidence" value="ECO:0007669"/>
    <property type="project" value="TreeGrafter"/>
</dbReference>
<evidence type="ECO:0000256" key="2">
    <source>
        <dbReference type="ARBA" id="ARBA00010449"/>
    </source>
</evidence>
<feature type="domain" description="DUF4470" evidence="6">
    <location>
        <begin position="13"/>
        <end position="115"/>
    </location>
</feature>
<dbReference type="InterPro" id="IPR027974">
    <property type="entry name" value="DUF4470"/>
</dbReference>
<evidence type="ECO:0000313" key="9">
    <source>
        <dbReference type="Proteomes" id="UP001295684"/>
    </source>
</evidence>
<dbReference type="InterPro" id="IPR039304">
    <property type="entry name" value="DNAAF3"/>
</dbReference>
<sequence length="530" mass="62554">MEKIEALGFKSYYGLSPSINFFKPSPDIALNVNDDSSELNILLSDCSDIRHILKSLSESLHPGTNRENPINIYIHETDPENLARDLLLLTIISETQLSFRERMELFTDLYGNTMIRSKTAQYLDDISVEVSRLITEHRKCKSVLMDLIDFDSLKFKERDEIEDIVNCWRLSVPFDIESLRDQRLRAYFKTRYDHRKNLIDWDYNFHIKKFTKFVDKDKYLKFRMTGVAFETRLADSKVSNRSMSSYVEGKKKKSGDSCLVRGFWGDIINSPYIPMGIEVENEEDRKKFDKEYNFQRPYNATDIVEYHVEGYTTKLETLEEYVAPFEIIKEIENYREKKKKDRENKVEEIKEEDEGQEEDNPQEETKEESKQDAEEEAKEVSRDDQKERVLLEGFKRLNVKIHLLTGKIDTLYVKSKFKDLFNIAVLSMRCSDRINKDFNQLLANDCYIMIENGHNLVIFDEKNKVDFVKKLKEQTWEANWKELDDRYAHHCSFQYLGDDAEIPEYREIPDYVRPIDEKTDASTDDGKSDA</sequence>
<proteinExistence type="inferred from homology"/>
<dbReference type="GO" id="GO:0070286">
    <property type="term" value="P:axonemal dynein complex assembly"/>
    <property type="evidence" value="ECO:0007669"/>
    <property type="project" value="InterPro"/>
</dbReference>
<feature type="compositionally biased region" description="Acidic residues" evidence="5">
    <location>
        <begin position="349"/>
        <end position="362"/>
    </location>
</feature>
<dbReference type="GO" id="GO:0005737">
    <property type="term" value="C:cytoplasm"/>
    <property type="evidence" value="ECO:0007669"/>
    <property type="project" value="UniProtKB-SubCell"/>
</dbReference>
<name>A0AAD1XD69_EUPCR</name>
<dbReference type="Pfam" id="PF14737">
    <property type="entry name" value="DUF4470"/>
    <property type="match status" value="1"/>
</dbReference>
<dbReference type="InterPro" id="IPR028235">
    <property type="entry name" value="DNAAF3_C"/>
</dbReference>
<keyword evidence="4" id="KW-0970">Cilium biogenesis/degradation</keyword>
<evidence type="ECO:0000313" key="8">
    <source>
        <dbReference type="EMBL" id="CAI2366251.1"/>
    </source>
</evidence>
<dbReference type="PANTHER" id="PTHR22118">
    <property type="entry name" value="DYNEIN ASSEMBLY FACTOR 3, AXONEMAL"/>
    <property type="match status" value="1"/>
</dbReference>
<evidence type="ECO:0000256" key="1">
    <source>
        <dbReference type="ARBA" id="ARBA00004496"/>
    </source>
</evidence>
<comment type="similarity">
    <text evidence="2">Belongs to the DNAAF3 family.</text>
</comment>
<dbReference type="EMBL" id="CAMPGE010007332">
    <property type="protein sequence ID" value="CAI2366251.1"/>
    <property type="molecule type" value="Genomic_DNA"/>
</dbReference>
<reference evidence="8" key="1">
    <citation type="submission" date="2023-07" db="EMBL/GenBank/DDBJ databases">
        <authorList>
            <consortium name="AG Swart"/>
            <person name="Singh M."/>
            <person name="Singh A."/>
            <person name="Seah K."/>
            <person name="Emmerich C."/>
        </authorList>
    </citation>
    <scope>NUCLEOTIDE SEQUENCE</scope>
    <source>
        <strain evidence="8">DP1</strain>
    </source>
</reference>
<feature type="compositionally biased region" description="Basic and acidic residues" evidence="5">
    <location>
        <begin position="363"/>
        <end position="384"/>
    </location>
</feature>
<evidence type="ECO:0000256" key="3">
    <source>
        <dbReference type="ARBA" id="ARBA00022490"/>
    </source>
</evidence>
<dbReference type="AlphaFoldDB" id="A0AAD1XD69"/>
<comment type="subcellular location">
    <subcellularLocation>
        <location evidence="1">Cytoplasm</location>
    </subcellularLocation>
</comment>
<keyword evidence="9" id="KW-1185">Reference proteome</keyword>
<protein>
    <submittedName>
        <fullName evidence="8">Uncharacterized protein</fullName>
    </submittedName>
</protein>
<accession>A0AAD1XD69</accession>
<dbReference type="Pfam" id="PF14740">
    <property type="entry name" value="DUF4471"/>
    <property type="match status" value="1"/>
</dbReference>
<comment type="caution">
    <text evidence="8">The sequence shown here is derived from an EMBL/GenBank/DDBJ whole genome shotgun (WGS) entry which is preliminary data.</text>
</comment>
<feature type="region of interest" description="Disordered" evidence="5">
    <location>
        <begin position="339"/>
        <end position="384"/>
    </location>
</feature>
<gene>
    <name evidence="8" type="ORF">ECRASSUSDP1_LOCUS7523</name>
</gene>
<evidence type="ECO:0000259" key="7">
    <source>
        <dbReference type="Pfam" id="PF14740"/>
    </source>
</evidence>
<feature type="domain" description="Dynein assembly factor 3 C-terminal" evidence="7">
    <location>
        <begin position="148"/>
        <end position="482"/>
    </location>
</feature>
<dbReference type="Proteomes" id="UP001295684">
    <property type="component" value="Unassembled WGS sequence"/>
</dbReference>
<evidence type="ECO:0000259" key="6">
    <source>
        <dbReference type="Pfam" id="PF14737"/>
    </source>
</evidence>
<organism evidence="8 9">
    <name type="scientific">Euplotes crassus</name>
    <dbReference type="NCBI Taxonomy" id="5936"/>
    <lineage>
        <taxon>Eukaryota</taxon>
        <taxon>Sar</taxon>
        <taxon>Alveolata</taxon>
        <taxon>Ciliophora</taxon>
        <taxon>Intramacronucleata</taxon>
        <taxon>Spirotrichea</taxon>
        <taxon>Hypotrichia</taxon>
        <taxon>Euplotida</taxon>
        <taxon>Euplotidae</taxon>
        <taxon>Moneuplotes</taxon>
    </lineage>
</organism>